<name>A0ABP9FY14_9MICC</name>
<keyword evidence="4" id="KW-1185">Reference proteome</keyword>
<reference evidence="4" key="1">
    <citation type="journal article" date="2019" name="Int. J. Syst. Evol. Microbiol.">
        <title>The Global Catalogue of Microorganisms (GCM) 10K type strain sequencing project: providing services to taxonomists for standard genome sequencing and annotation.</title>
        <authorList>
            <consortium name="The Broad Institute Genomics Platform"/>
            <consortium name="The Broad Institute Genome Sequencing Center for Infectious Disease"/>
            <person name="Wu L."/>
            <person name="Ma J."/>
        </authorList>
    </citation>
    <scope>NUCLEOTIDE SEQUENCE [LARGE SCALE GENOMIC DNA]</scope>
    <source>
        <strain evidence="4">JCM 19129</strain>
    </source>
</reference>
<dbReference type="InterPro" id="IPR007210">
    <property type="entry name" value="ABC_Gly_betaine_transp_sub-bd"/>
</dbReference>
<comment type="caution">
    <text evidence="3">The sequence shown here is derived from an EMBL/GenBank/DDBJ whole genome shotgun (WGS) entry which is preliminary data.</text>
</comment>
<evidence type="ECO:0000256" key="1">
    <source>
        <dbReference type="SAM" id="SignalP"/>
    </source>
</evidence>
<organism evidence="3 4">
    <name type="scientific">Nesterenkonia rhizosphaerae</name>
    <dbReference type="NCBI Taxonomy" id="1348272"/>
    <lineage>
        <taxon>Bacteria</taxon>
        <taxon>Bacillati</taxon>
        <taxon>Actinomycetota</taxon>
        <taxon>Actinomycetes</taxon>
        <taxon>Micrococcales</taxon>
        <taxon>Micrococcaceae</taxon>
        <taxon>Nesterenkonia</taxon>
    </lineage>
</organism>
<feature type="signal peptide" evidence="1">
    <location>
        <begin position="1"/>
        <end position="24"/>
    </location>
</feature>
<evidence type="ECO:0000313" key="3">
    <source>
        <dbReference type="EMBL" id="GAA4921669.1"/>
    </source>
</evidence>
<sequence>MRLIPHILAVSAAALLMLSACSSADPLTGENNDAADSGDEPREELVIGSQQYYSNTIVAELYAQVLEDQAYSIERQFEIGQREVYVPELEAGAIDIFPEYTGNLLQYLDSDAQASTPNEVHSALGEALPEGLEVLDFAEATDQDSYVVTDEFAREHHLTSVADLAELEDLRIASNSEWEARPYGPAGLEEFYGVELALVPVEDSGGPLTLNALLSGDVEVANIYSADPAIEKNDLVALEDPESLVLPQNLVPVVSANVDEPARAAINELQQRLTQDELLKLNAYSQDEQASPSDVAAWWLEEQGLLD</sequence>
<dbReference type="CDD" id="cd13606">
    <property type="entry name" value="PBP2_ProX_like"/>
    <property type="match status" value="1"/>
</dbReference>
<protein>
    <submittedName>
        <fullName evidence="3">ABC transporter substrate-binding protein</fullName>
    </submittedName>
</protein>
<feature type="chain" id="PRO_5047358640" evidence="1">
    <location>
        <begin position="25"/>
        <end position="307"/>
    </location>
</feature>
<proteinExistence type="predicted"/>
<keyword evidence="1" id="KW-0732">Signal</keyword>
<dbReference type="Pfam" id="PF04069">
    <property type="entry name" value="OpuAC"/>
    <property type="match status" value="1"/>
</dbReference>
<evidence type="ECO:0000259" key="2">
    <source>
        <dbReference type="Pfam" id="PF04069"/>
    </source>
</evidence>
<accession>A0ABP9FY14</accession>
<dbReference type="Gene3D" id="3.40.190.10">
    <property type="entry name" value="Periplasmic binding protein-like II"/>
    <property type="match status" value="1"/>
</dbReference>
<dbReference type="Proteomes" id="UP001500368">
    <property type="component" value="Unassembled WGS sequence"/>
</dbReference>
<gene>
    <name evidence="3" type="ORF">GCM10025790_17770</name>
</gene>
<dbReference type="PROSITE" id="PS51257">
    <property type="entry name" value="PROKAR_LIPOPROTEIN"/>
    <property type="match status" value="1"/>
</dbReference>
<feature type="domain" description="ABC-type glycine betaine transport system substrate-binding" evidence="2">
    <location>
        <begin position="44"/>
        <end position="302"/>
    </location>
</feature>
<dbReference type="Gene3D" id="3.40.190.120">
    <property type="entry name" value="Osmoprotection protein (prox), domain 2"/>
    <property type="match status" value="1"/>
</dbReference>
<evidence type="ECO:0000313" key="4">
    <source>
        <dbReference type="Proteomes" id="UP001500368"/>
    </source>
</evidence>
<dbReference type="RefSeq" id="WP_345477687.1">
    <property type="nucleotide sequence ID" value="NZ_BAABLW010000007.1"/>
</dbReference>
<dbReference type="SUPFAM" id="SSF53850">
    <property type="entry name" value="Periplasmic binding protein-like II"/>
    <property type="match status" value="1"/>
</dbReference>
<dbReference type="EMBL" id="BAABLW010000007">
    <property type="protein sequence ID" value="GAA4921669.1"/>
    <property type="molecule type" value="Genomic_DNA"/>
</dbReference>